<dbReference type="InterPro" id="IPR000873">
    <property type="entry name" value="AMP-dep_synth/lig_dom"/>
</dbReference>
<dbReference type="OMA" id="WICTDTI"/>
<reference evidence="3" key="2">
    <citation type="submission" date="2013-10" db="EMBL/GenBank/DDBJ databases">
        <authorList>
            <person name="Aslett M."/>
        </authorList>
    </citation>
    <scope>NUCLEOTIDE SEQUENCE [LARGE SCALE GENOMIC DNA]</scope>
    <source>
        <strain evidence="3">Houghton</strain>
    </source>
</reference>
<feature type="region of interest" description="Disordered" evidence="1">
    <location>
        <begin position="1"/>
        <end position="30"/>
    </location>
</feature>
<feature type="compositionally biased region" description="Low complexity" evidence="1">
    <location>
        <begin position="17"/>
        <end position="30"/>
    </location>
</feature>
<proteinExistence type="predicted"/>
<dbReference type="VEuPathDB" id="ToxoDB:ETH_00015485"/>
<dbReference type="SUPFAM" id="SSF56801">
    <property type="entry name" value="Acetyl-CoA synthetase-like"/>
    <property type="match status" value="1"/>
</dbReference>
<evidence type="ECO:0000259" key="2">
    <source>
        <dbReference type="Pfam" id="PF00501"/>
    </source>
</evidence>
<accession>U6KZ33</accession>
<dbReference type="Proteomes" id="UP000030747">
    <property type="component" value="Unassembled WGS sequence"/>
</dbReference>
<evidence type="ECO:0000256" key="1">
    <source>
        <dbReference type="SAM" id="MobiDB-lite"/>
    </source>
</evidence>
<dbReference type="PANTHER" id="PTHR22754:SF32">
    <property type="entry name" value="DISCO-INTERACTING PROTEIN 2"/>
    <property type="match status" value="1"/>
</dbReference>
<dbReference type="VEuPathDB" id="ToxoDB:ETH2_1259200"/>
<dbReference type="RefSeq" id="XP_013231515.1">
    <property type="nucleotide sequence ID" value="XM_013376061.1"/>
</dbReference>
<keyword evidence="4" id="KW-1185">Reference proteome</keyword>
<dbReference type="PANTHER" id="PTHR22754">
    <property type="entry name" value="DISCO-INTERACTING PROTEIN 2 DIP2 -RELATED"/>
    <property type="match status" value="1"/>
</dbReference>
<dbReference type="Pfam" id="PF00501">
    <property type="entry name" value="AMP-binding"/>
    <property type="match status" value="1"/>
</dbReference>
<dbReference type="PROSITE" id="PS00455">
    <property type="entry name" value="AMP_BINDING"/>
    <property type="match status" value="1"/>
</dbReference>
<dbReference type="GeneID" id="25252251"/>
<feature type="domain" description="AMP-dependent synthetase/ligase" evidence="2">
    <location>
        <begin position="50"/>
        <end position="246"/>
    </location>
</feature>
<evidence type="ECO:0000313" key="3">
    <source>
        <dbReference type="EMBL" id="CDJ40765.1"/>
    </source>
</evidence>
<dbReference type="OrthoDB" id="329722at2759"/>
<sequence length="300" mass="33656">MLETKRKLAESSTATQSDTSETTSPSRRSMSPPIAALWSKLGGNPFAATFNKWVREAPDAEAVVWLNGEGDVAEIRTYKQLVDQIYTLAAHLEEIGIKKNDRVILCYPPGIDFIVAFYSCIISGIAAVPVYPPDPTKGVTDIPRFCDIGASAGTKKALTSTTYRRVAAAMSVVSRERRWKEIEWICTDTIKTKATAANCPPATLDPHSIAFLQFTSGSTSEPKGVMVTHASLLHNMHLCWHSFEFPTHLETKDPNEQFSTHDYDFFELDEFWKRRHEVSMARKGHRVRAFSWLPVYHDMG</sequence>
<gene>
    <name evidence="3" type="ORF">ETH_00015485</name>
</gene>
<dbReference type="EMBL" id="HG675259">
    <property type="protein sequence ID" value="CDJ40765.1"/>
    <property type="molecule type" value="Genomic_DNA"/>
</dbReference>
<dbReference type="AlphaFoldDB" id="U6KZ33"/>
<organism evidence="3 4">
    <name type="scientific">Eimeria tenella</name>
    <name type="common">Coccidian parasite</name>
    <dbReference type="NCBI Taxonomy" id="5802"/>
    <lineage>
        <taxon>Eukaryota</taxon>
        <taxon>Sar</taxon>
        <taxon>Alveolata</taxon>
        <taxon>Apicomplexa</taxon>
        <taxon>Conoidasida</taxon>
        <taxon>Coccidia</taxon>
        <taxon>Eucoccidiorida</taxon>
        <taxon>Eimeriorina</taxon>
        <taxon>Eimeriidae</taxon>
        <taxon>Eimeria</taxon>
    </lineage>
</organism>
<evidence type="ECO:0000313" key="4">
    <source>
        <dbReference type="Proteomes" id="UP000030747"/>
    </source>
</evidence>
<name>U6KZ33_EIMTE</name>
<dbReference type="InterPro" id="IPR042099">
    <property type="entry name" value="ANL_N_sf"/>
</dbReference>
<protein>
    <recommendedName>
        <fullName evidence="2">AMP-dependent synthetase/ligase domain-containing protein</fullName>
    </recommendedName>
</protein>
<dbReference type="InterPro" id="IPR020845">
    <property type="entry name" value="AMP-binding_CS"/>
</dbReference>
<reference evidence="3" key="1">
    <citation type="submission" date="2013-10" db="EMBL/GenBank/DDBJ databases">
        <title>Genomic analysis of the causative agents of coccidiosis in chickens.</title>
        <authorList>
            <person name="Reid A.J."/>
            <person name="Blake D."/>
            <person name="Billington K."/>
            <person name="Browne H."/>
            <person name="Dunn M."/>
            <person name="Hung S."/>
            <person name="Kawahara F."/>
            <person name="Miranda-Saavedra D."/>
            <person name="Mourier T."/>
            <person name="Nagra H."/>
            <person name="Otto T.D."/>
            <person name="Rawlings N."/>
            <person name="Sanchez A."/>
            <person name="Sanders M."/>
            <person name="Subramaniam C."/>
            <person name="Tay Y."/>
            <person name="Dear P."/>
            <person name="Doerig C."/>
            <person name="Gruber A."/>
            <person name="Parkinson J."/>
            <person name="Shirley M."/>
            <person name="Wan K.L."/>
            <person name="Berriman M."/>
            <person name="Tomley F."/>
            <person name="Pain A."/>
        </authorList>
    </citation>
    <scope>NUCLEOTIDE SEQUENCE [LARGE SCALE GENOMIC DNA]</scope>
    <source>
        <strain evidence="3">Houghton</strain>
    </source>
</reference>
<dbReference type="Gene3D" id="3.40.50.12780">
    <property type="entry name" value="N-terminal domain of ligase-like"/>
    <property type="match status" value="1"/>
</dbReference>